<evidence type="ECO:0000313" key="2">
    <source>
        <dbReference type="EMBL" id="CAG2190520.1"/>
    </source>
</evidence>
<evidence type="ECO:0000256" key="1">
    <source>
        <dbReference type="SAM" id="Coils"/>
    </source>
</evidence>
<keyword evidence="3" id="KW-1185">Reference proteome</keyword>
<protein>
    <submittedName>
        <fullName evidence="2">Uncharacterized protein</fullName>
    </submittedName>
</protein>
<organism evidence="2 3">
    <name type="scientific">Mytilus edulis</name>
    <name type="common">Blue mussel</name>
    <dbReference type="NCBI Taxonomy" id="6550"/>
    <lineage>
        <taxon>Eukaryota</taxon>
        <taxon>Metazoa</taxon>
        <taxon>Spiralia</taxon>
        <taxon>Lophotrochozoa</taxon>
        <taxon>Mollusca</taxon>
        <taxon>Bivalvia</taxon>
        <taxon>Autobranchia</taxon>
        <taxon>Pteriomorphia</taxon>
        <taxon>Mytilida</taxon>
        <taxon>Mytiloidea</taxon>
        <taxon>Mytilidae</taxon>
        <taxon>Mytilinae</taxon>
        <taxon>Mytilus</taxon>
    </lineage>
</organism>
<evidence type="ECO:0000313" key="3">
    <source>
        <dbReference type="Proteomes" id="UP000683360"/>
    </source>
</evidence>
<name>A0A8S3Q7V1_MYTED</name>
<sequence length="167" mass="19879">MGKNTSNQFLPLCRFSERKKDVTTRNRELLRDLGITVLLLTTQLKQKFDVLEHEVEENSKKNDTKRTLQQETESLRRDLDRTISLLSTQLKQKFDYLEHKVEENSKKNDTDLDCIRMDRYLAVEQKLNQLQNENNGLKRDYNLVKMNCGCYKMQHPNTNENLRISNR</sequence>
<dbReference type="EMBL" id="CAJPWZ010000334">
    <property type="protein sequence ID" value="CAG2190520.1"/>
    <property type="molecule type" value="Genomic_DNA"/>
</dbReference>
<feature type="coiled-coil region" evidence="1">
    <location>
        <begin position="120"/>
        <end position="147"/>
    </location>
</feature>
<dbReference type="AlphaFoldDB" id="A0A8S3Q7V1"/>
<comment type="caution">
    <text evidence="2">The sequence shown here is derived from an EMBL/GenBank/DDBJ whole genome shotgun (WGS) entry which is preliminary data.</text>
</comment>
<keyword evidence="1" id="KW-0175">Coiled coil</keyword>
<dbReference type="Proteomes" id="UP000683360">
    <property type="component" value="Unassembled WGS sequence"/>
</dbReference>
<proteinExistence type="predicted"/>
<gene>
    <name evidence="2" type="ORF">MEDL_5822</name>
</gene>
<accession>A0A8S3Q7V1</accession>
<reference evidence="2" key="1">
    <citation type="submission" date="2021-03" db="EMBL/GenBank/DDBJ databases">
        <authorList>
            <person name="Bekaert M."/>
        </authorList>
    </citation>
    <scope>NUCLEOTIDE SEQUENCE</scope>
</reference>